<evidence type="ECO:0000256" key="4">
    <source>
        <dbReference type="ARBA" id="ARBA00022723"/>
    </source>
</evidence>
<organism evidence="10 11">
    <name type="scientific">Rhodoblastus acidophilus</name>
    <name type="common">Rhodopseudomonas acidophila</name>
    <dbReference type="NCBI Taxonomy" id="1074"/>
    <lineage>
        <taxon>Bacteria</taxon>
        <taxon>Pseudomonadati</taxon>
        <taxon>Pseudomonadota</taxon>
        <taxon>Alphaproteobacteria</taxon>
        <taxon>Hyphomicrobiales</taxon>
        <taxon>Rhodoblastaceae</taxon>
        <taxon>Rhodoblastus</taxon>
    </lineage>
</organism>
<dbReference type="CDD" id="cd18746">
    <property type="entry name" value="PIN_VapC4-5_FitB-like"/>
    <property type="match status" value="1"/>
</dbReference>
<dbReference type="PANTHER" id="PTHR33653">
    <property type="entry name" value="RIBONUCLEASE VAPC2"/>
    <property type="match status" value="1"/>
</dbReference>
<keyword evidence="8" id="KW-0800">Toxin</keyword>
<dbReference type="PANTHER" id="PTHR33653:SF1">
    <property type="entry name" value="RIBONUCLEASE VAPC2"/>
    <property type="match status" value="1"/>
</dbReference>
<comment type="cofactor">
    <cofactor evidence="1 8">
        <name>Mg(2+)</name>
        <dbReference type="ChEBI" id="CHEBI:18420"/>
    </cofactor>
</comment>
<feature type="binding site" evidence="8">
    <location>
        <position position="102"/>
    </location>
    <ligand>
        <name>Mg(2+)</name>
        <dbReference type="ChEBI" id="CHEBI:18420"/>
    </ligand>
</feature>
<dbReference type="InterPro" id="IPR002716">
    <property type="entry name" value="PIN_dom"/>
</dbReference>
<keyword evidence="4 8" id="KW-0479">Metal-binding</keyword>
<comment type="function">
    <text evidence="8">Toxic component of a toxin-antitoxin (TA) system. An RNase.</text>
</comment>
<evidence type="ECO:0000256" key="7">
    <source>
        <dbReference type="ARBA" id="ARBA00038093"/>
    </source>
</evidence>
<dbReference type="OrthoDB" id="7188375at2"/>
<dbReference type="Gene3D" id="3.40.50.1010">
    <property type="entry name" value="5'-nuclease"/>
    <property type="match status" value="1"/>
</dbReference>
<evidence type="ECO:0000256" key="6">
    <source>
        <dbReference type="ARBA" id="ARBA00022842"/>
    </source>
</evidence>
<keyword evidence="2 8" id="KW-1277">Toxin-antitoxin system</keyword>
<dbReference type="InterPro" id="IPR050556">
    <property type="entry name" value="Type_II_TA_system_RNase"/>
</dbReference>
<dbReference type="Proteomes" id="UP000439113">
    <property type="component" value="Unassembled WGS sequence"/>
</dbReference>
<comment type="similarity">
    <text evidence="7 8">Belongs to the PINc/VapC protein family.</text>
</comment>
<dbReference type="Pfam" id="PF01850">
    <property type="entry name" value="PIN"/>
    <property type="match status" value="1"/>
</dbReference>
<keyword evidence="5 8" id="KW-0378">Hydrolase</keyword>
<dbReference type="EMBL" id="WNKS01000011">
    <property type="protein sequence ID" value="MTV31891.1"/>
    <property type="molecule type" value="Genomic_DNA"/>
</dbReference>
<keyword evidence="3 8" id="KW-0540">Nuclease</keyword>
<evidence type="ECO:0000256" key="1">
    <source>
        <dbReference type="ARBA" id="ARBA00001946"/>
    </source>
</evidence>
<dbReference type="GO" id="GO:0004540">
    <property type="term" value="F:RNA nuclease activity"/>
    <property type="evidence" value="ECO:0007669"/>
    <property type="project" value="InterPro"/>
</dbReference>
<dbReference type="InterPro" id="IPR029060">
    <property type="entry name" value="PIN-like_dom_sf"/>
</dbReference>
<feature type="domain" description="PIN" evidence="9">
    <location>
        <begin position="2"/>
        <end position="124"/>
    </location>
</feature>
<evidence type="ECO:0000313" key="10">
    <source>
        <dbReference type="EMBL" id="MTV31891.1"/>
    </source>
</evidence>
<gene>
    <name evidence="8" type="primary">vapC</name>
    <name evidence="10" type="ORF">GJ654_12935</name>
</gene>
<evidence type="ECO:0000256" key="3">
    <source>
        <dbReference type="ARBA" id="ARBA00022722"/>
    </source>
</evidence>
<dbReference type="HAMAP" id="MF_00265">
    <property type="entry name" value="VapC_Nob1"/>
    <property type="match status" value="1"/>
</dbReference>
<evidence type="ECO:0000256" key="5">
    <source>
        <dbReference type="ARBA" id="ARBA00022801"/>
    </source>
</evidence>
<feature type="binding site" evidence="8">
    <location>
        <position position="5"/>
    </location>
    <ligand>
        <name>Mg(2+)</name>
        <dbReference type="ChEBI" id="CHEBI:18420"/>
    </ligand>
</feature>
<sequence length="142" mass="15722">MYVLDTNVVSELRRPERADPKVLAWAASVASAEVFLSAVSVLELEMGVLSVERRDAEQGKVLRSWLEERVLPRFVGRVLPVDLAVARACARLHVPDRQSERDALIAATALVHGLTVVTRNTRDFETSGCRLLNPWIDSETGS</sequence>
<name>A0A6N8DRU2_RHOAC</name>
<dbReference type="AlphaFoldDB" id="A0A6N8DRU2"/>
<dbReference type="GO" id="GO:0000287">
    <property type="term" value="F:magnesium ion binding"/>
    <property type="evidence" value="ECO:0007669"/>
    <property type="project" value="UniProtKB-UniRule"/>
</dbReference>
<dbReference type="GO" id="GO:0090729">
    <property type="term" value="F:toxin activity"/>
    <property type="evidence" value="ECO:0007669"/>
    <property type="project" value="UniProtKB-KW"/>
</dbReference>
<evidence type="ECO:0000259" key="9">
    <source>
        <dbReference type="Pfam" id="PF01850"/>
    </source>
</evidence>
<comment type="caution">
    <text evidence="10">The sequence shown here is derived from an EMBL/GenBank/DDBJ whole genome shotgun (WGS) entry which is preliminary data.</text>
</comment>
<evidence type="ECO:0000313" key="11">
    <source>
        <dbReference type="Proteomes" id="UP000439113"/>
    </source>
</evidence>
<evidence type="ECO:0000256" key="2">
    <source>
        <dbReference type="ARBA" id="ARBA00022649"/>
    </source>
</evidence>
<dbReference type="GO" id="GO:0016787">
    <property type="term" value="F:hydrolase activity"/>
    <property type="evidence" value="ECO:0007669"/>
    <property type="project" value="UniProtKB-KW"/>
</dbReference>
<accession>A0A6N8DRU2</accession>
<reference evidence="10 11" key="1">
    <citation type="submission" date="2019-11" db="EMBL/GenBank/DDBJ databases">
        <title>Whole-genome sequence of a Rhodoblastus acidophilus DSM 142.</title>
        <authorList>
            <person name="Kyndt J.A."/>
            <person name="Meyer T.E."/>
        </authorList>
    </citation>
    <scope>NUCLEOTIDE SEQUENCE [LARGE SCALE GENOMIC DNA]</scope>
    <source>
        <strain evidence="10 11">DSM 142</strain>
    </source>
</reference>
<dbReference type="RefSeq" id="WP_155446566.1">
    <property type="nucleotide sequence ID" value="NZ_JAOQNR010000015.1"/>
</dbReference>
<dbReference type="InterPro" id="IPR022907">
    <property type="entry name" value="VapC_family"/>
</dbReference>
<dbReference type="EC" id="3.1.-.-" evidence="8"/>
<dbReference type="SUPFAM" id="SSF88723">
    <property type="entry name" value="PIN domain-like"/>
    <property type="match status" value="1"/>
</dbReference>
<protein>
    <recommendedName>
        <fullName evidence="8">Ribonuclease VapC</fullName>
        <shortName evidence="8">RNase VapC</shortName>
        <ecNumber evidence="8">3.1.-.-</ecNumber>
    </recommendedName>
    <alternativeName>
        <fullName evidence="8">Toxin VapC</fullName>
    </alternativeName>
</protein>
<keyword evidence="6 8" id="KW-0460">Magnesium</keyword>
<proteinExistence type="inferred from homology"/>
<evidence type="ECO:0000256" key="8">
    <source>
        <dbReference type="HAMAP-Rule" id="MF_00265"/>
    </source>
</evidence>